<proteinExistence type="predicted"/>
<gene>
    <name evidence="1" type="ORF">AVDCRST_MAG93-3086</name>
</gene>
<name>A0A6J4JHK0_9CHLR</name>
<accession>A0A6J4JHK0</accession>
<dbReference type="EMBL" id="CADCTR010001058">
    <property type="protein sequence ID" value="CAA9279368.1"/>
    <property type="molecule type" value="Genomic_DNA"/>
</dbReference>
<protein>
    <recommendedName>
        <fullName evidence="2">Transposase</fullName>
    </recommendedName>
</protein>
<evidence type="ECO:0008006" key="2">
    <source>
        <dbReference type="Google" id="ProtNLM"/>
    </source>
</evidence>
<organism evidence="1">
    <name type="scientific">uncultured Chloroflexia bacterium</name>
    <dbReference type="NCBI Taxonomy" id="1672391"/>
    <lineage>
        <taxon>Bacteria</taxon>
        <taxon>Bacillati</taxon>
        <taxon>Chloroflexota</taxon>
        <taxon>Chloroflexia</taxon>
        <taxon>environmental samples</taxon>
    </lineage>
</organism>
<sequence length="64" mass="6821">MPGPPARQGAALEAALPAQARANPNLTLAEHCELFEEQSGVRASTATMSHAFRRLGLPLKKSRP</sequence>
<dbReference type="AlphaFoldDB" id="A0A6J4JHK0"/>
<evidence type="ECO:0000313" key="1">
    <source>
        <dbReference type="EMBL" id="CAA9279368.1"/>
    </source>
</evidence>
<reference evidence="1" key="1">
    <citation type="submission" date="2020-02" db="EMBL/GenBank/DDBJ databases">
        <authorList>
            <person name="Meier V. D."/>
        </authorList>
    </citation>
    <scope>NUCLEOTIDE SEQUENCE</scope>
    <source>
        <strain evidence="1">AVDCRST_MAG93</strain>
    </source>
</reference>